<dbReference type="EMBL" id="WJQS01000010">
    <property type="protein sequence ID" value="MRI86255.1"/>
    <property type="molecule type" value="Genomic_DNA"/>
</dbReference>
<evidence type="ECO:0000256" key="5">
    <source>
        <dbReference type="ARBA" id="ARBA00022679"/>
    </source>
</evidence>
<gene>
    <name evidence="17" type="ORF">GIY09_10395</name>
</gene>
<evidence type="ECO:0000256" key="11">
    <source>
        <dbReference type="ARBA" id="ARBA00023136"/>
    </source>
</evidence>
<dbReference type="PRINTS" id="PR00344">
    <property type="entry name" value="BCTRLSENSOR"/>
</dbReference>
<keyword evidence="9" id="KW-0902">Two-component regulatory system</keyword>
<evidence type="ECO:0000259" key="16">
    <source>
        <dbReference type="PROSITE" id="PS50885"/>
    </source>
</evidence>
<protein>
    <recommendedName>
        <fullName evidence="13">Heme sensor protein HssS</fullName>
        <ecNumber evidence="3">2.7.13.3</ecNumber>
    </recommendedName>
</protein>
<proteinExistence type="predicted"/>
<dbReference type="PANTHER" id="PTHR45528:SF11">
    <property type="entry name" value="HISTIDINE KINASE"/>
    <property type="match status" value="1"/>
</dbReference>
<dbReference type="SUPFAM" id="SSF55874">
    <property type="entry name" value="ATPase domain of HSP90 chaperone/DNA topoisomerase II/histidine kinase"/>
    <property type="match status" value="1"/>
</dbReference>
<evidence type="ECO:0000256" key="2">
    <source>
        <dbReference type="ARBA" id="ARBA00004141"/>
    </source>
</evidence>
<dbReference type="PROSITE" id="PS50109">
    <property type="entry name" value="HIS_KIN"/>
    <property type="match status" value="1"/>
</dbReference>
<evidence type="ECO:0000256" key="13">
    <source>
        <dbReference type="ARBA" id="ARBA00040841"/>
    </source>
</evidence>
<comment type="catalytic activity">
    <reaction evidence="1">
        <text>ATP + protein L-histidine = ADP + protein N-phospho-L-histidine.</text>
        <dbReference type="EC" id="2.7.13.3"/>
    </reaction>
</comment>
<name>A0A6I2GS09_9LACT</name>
<feature type="domain" description="Histidine kinase" evidence="15">
    <location>
        <begin position="148"/>
        <end position="360"/>
    </location>
</feature>
<feature type="transmembrane region" description="Helical" evidence="14">
    <location>
        <begin position="62"/>
        <end position="86"/>
    </location>
</feature>
<keyword evidence="11 14" id="KW-0472">Membrane</keyword>
<comment type="function">
    <text evidence="12">Member of the two-component regulatory system HssS/HssR involved in intracellular heme homeostasis and tempering of staphylococcal virulence. HssS functions as a heme sensor histidine kinase which is autophosphorylated at a histidine residue and transfers its phosphate group to an aspartate residue of HssR. HssR/HssS activates the expression of hrtAB, an efflux pump, in response to extracellular heme, hemin, hemoglobin or blood.</text>
</comment>
<evidence type="ECO:0000259" key="15">
    <source>
        <dbReference type="PROSITE" id="PS50109"/>
    </source>
</evidence>
<dbReference type="SMART" id="SM00388">
    <property type="entry name" value="HisKA"/>
    <property type="match status" value="1"/>
</dbReference>
<dbReference type="GO" id="GO:0000155">
    <property type="term" value="F:phosphorelay sensor kinase activity"/>
    <property type="evidence" value="ECO:0007669"/>
    <property type="project" value="InterPro"/>
</dbReference>
<accession>A0A6I2GS09</accession>
<evidence type="ECO:0000313" key="18">
    <source>
        <dbReference type="Proteomes" id="UP000430975"/>
    </source>
</evidence>
<reference evidence="17 18" key="1">
    <citation type="submission" date="2019-11" db="EMBL/GenBank/DDBJ databases">
        <title>Characterisation of Fundicoccus ignavus gen. nov. sp. nov., a novel genus of the family Aerococcaceae isolated from bulk tank milk.</title>
        <authorList>
            <person name="Siebert A."/>
            <person name="Huptas C."/>
            <person name="Wenning M."/>
            <person name="Scherer S."/>
            <person name="Doll E.V."/>
        </authorList>
    </citation>
    <scope>NUCLEOTIDE SEQUENCE [LARGE SCALE GENOMIC DNA]</scope>
    <source>
        <strain evidence="17 18">WS4759</strain>
    </source>
</reference>
<evidence type="ECO:0000256" key="4">
    <source>
        <dbReference type="ARBA" id="ARBA00022553"/>
    </source>
</evidence>
<dbReference type="InterPro" id="IPR004358">
    <property type="entry name" value="Sig_transdc_His_kin-like_C"/>
</dbReference>
<dbReference type="SMART" id="SM00387">
    <property type="entry name" value="HATPase_c"/>
    <property type="match status" value="1"/>
</dbReference>
<keyword evidence="5" id="KW-0808">Transferase</keyword>
<dbReference type="InterPro" id="IPR005467">
    <property type="entry name" value="His_kinase_dom"/>
</dbReference>
<organism evidence="17 18">
    <name type="scientific">Fundicoccus ignavus</name>
    <dbReference type="NCBI Taxonomy" id="2664442"/>
    <lineage>
        <taxon>Bacteria</taxon>
        <taxon>Bacillati</taxon>
        <taxon>Bacillota</taxon>
        <taxon>Bacilli</taxon>
        <taxon>Lactobacillales</taxon>
        <taxon>Aerococcaceae</taxon>
        <taxon>Fundicoccus</taxon>
    </lineage>
</organism>
<evidence type="ECO:0000256" key="1">
    <source>
        <dbReference type="ARBA" id="ARBA00000085"/>
    </source>
</evidence>
<dbReference type="InterPro" id="IPR003594">
    <property type="entry name" value="HATPase_dom"/>
</dbReference>
<evidence type="ECO:0000256" key="10">
    <source>
        <dbReference type="ARBA" id="ARBA00023026"/>
    </source>
</evidence>
<dbReference type="Gene3D" id="3.30.565.10">
    <property type="entry name" value="Histidine kinase-like ATPase, C-terminal domain"/>
    <property type="match status" value="1"/>
</dbReference>
<dbReference type="SUPFAM" id="SSF47384">
    <property type="entry name" value="Homodimeric domain of signal transducing histidine kinase"/>
    <property type="match status" value="1"/>
</dbReference>
<dbReference type="GO" id="GO:0005886">
    <property type="term" value="C:plasma membrane"/>
    <property type="evidence" value="ECO:0007669"/>
    <property type="project" value="TreeGrafter"/>
</dbReference>
<dbReference type="InterPro" id="IPR050398">
    <property type="entry name" value="HssS/ArlS-like"/>
</dbReference>
<dbReference type="InterPro" id="IPR003660">
    <property type="entry name" value="HAMP_dom"/>
</dbReference>
<dbReference type="InterPro" id="IPR036890">
    <property type="entry name" value="HATPase_C_sf"/>
</dbReference>
<dbReference type="AlphaFoldDB" id="A0A6I2GS09"/>
<dbReference type="Pfam" id="PF02518">
    <property type="entry name" value="HATPase_c"/>
    <property type="match status" value="1"/>
</dbReference>
<keyword evidence="18" id="KW-1185">Reference proteome</keyword>
<evidence type="ECO:0000256" key="7">
    <source>
        <dbReference type="ARBA" id="ARBA00022777"/>
    </source>
</evidence>
<keyword evidence="10" id="KW-0843">Virulence</keyword>
<dbReference type="FunFam" id="3.30.565.10:FF:000006">
    <property type="entry name" value="Sensor histidine kinase WalK"/>
    <property type="match status" value="1"/>
</dbReference>
<dbReference type="PANTHER" id="PTHR45528">
    <property type="entry name" value="SENSOR HISTIDINE KINASE CPXA"/>
    <property type="match status" value="1"/>
</dbReference>
<dbReference type="Proteomes" id="UP000430975">
    <property type="component" value="Unassembled WGS sequence"/>
</dbReference>
<dbReference type="Gene3D" id="1.10.287.130">
    <property type="match status" value="1"/>
</dbReference>
<dbReference type="CDD" id="cd00082">
    <property type="entry name" value="HisKA"/>
    <property type="match status" value="1"/>
</dbReference>
<feature type="transmembrane region" description="Helical" evidence="14">
    <location>
        <begin position="21"/>
        <end position="50"/>
    </location>
</feature>
<dbReference type="CDD" id="cd06225">
    <property type="entry name" value="HAMP"/>
    <property type="match status" value="1"/>
</dbReference>
<evidence type="ECO:0000256" key="6">
    <source>
        <dbReference type="ARBA" id="ARBA00022692"/>
    </source>
</evidence>
<keyword evidence="8 14" id="KW-1133">Transmembrane helix</keyword>
<comment type="caution">
    <text evidence="17">The sequence shown here is derived from an EMBL/GenBank/DDBJ whole genome shotgun (WGS) entry which is preliminary data.</text>
</comment>
<dbReference type="Gene3D" id="6.10.340.10">
    <property type="match status" value="1"/>
</dbReference>
<dbReference type="Pfam" id="PF00512">
    <property type="entry name" value="HisKA"/>
    <property type="match status" value="1"/>
</dbReference>
<comment type="subcellular location">
    <subcellularLocation>
        <location evidence="2">Membrane</location>
        <topology evidence="2">Multi-pass membrane protein</topology>
    </subcellularLocation>
</comment>
<dbReference type="InterPro" id="IPR003661">
    <property type="entry name" value="HisK_dim/P_dom"/>
</dbReference>
<sequence>MNCPKKSSHFSQRTRLLPPKTMLTILFSFTVFVTLVITMLIVGVGTLLLVNTDILSEETLMIVPHIPVMVFALVSIVTGTVVAALISKIPMRPVNILINGMDKLANGEFDTRIQLGDMHIAQELQESFNSLAAELSQTEMLRSDFVNNFSHEFKTPIVSIRGFARLLQKGNLSQEKEAEYLDIIVEEISRLADLSTNALNLTKIENQAILTDVSTYNLSEQIRRSILLLEQKWTKKGLTIEPEFSEYMIEANEELLKQVWINLLDNAIKFSPENQMIHCRILDEENQYIVEVQNFGSPINEEDIDKLFNKYWQGDTSHASAGSGIGLSIVKSVIALHHGSVNIDSNSIRTIFSVTLPKERI</sequence>
<evidence type="ECO:0000256" key="12">
    <source>
        <dbReference type="ARBA" id="ARBA00037219"/>
    </source>
</evidence>
<keyword evidence="6 14" id="KW-0812">Transmembrane</keyword>
<evidence type="ECO:0000256" key="8">
    <source>
        <dbReference type="ARBA" id="ARBA00022989"/>
    </source>
</evidence>
<keyword evidence="7" id="KW-0418">Kinase</keyword>
<keyword evidence="4" id="KW-0597">Phosphoprotein</keyword>
<dbReference type="EC" id="2.7.13.3" evidence="3"/>
<feature type="domain" description="HAMP" evidence="16">
    <location>
        <begin position="91"/>
        <end position="140"/>
    </location>
</feature>
<evidence type="ECO:0000256" key="14">
    <source>
        <dbReference type="SAM" id="Phobius"/>
    </source>
</evidence>
<evidence type="ECO:0000256" key="9">
    <source>
        <dbReference type="ARBA" id="ARBA00023012"/>
    </source>
</evidence>
<dbReference type="InterPro" id="IPR036097">
    <property type="entry name" value="HisK_dim/P_sf"/>
</dbReference>
<evidence type="ECO:0000256" key="3">
    <source>
        <dbReference type="ARBA" id="ARBA00012438"/>
    </source>
</evidence>
<dbReference type="PROSITE" id="PS50885">
    <property type="entry name" value="HAMP"/>
    <property type="match status" value="1"/>
</dbReference>
<evidence type="ECO:0000313" key="17">
    <source>
        <dbReference type="EMBL" id="MRI86255.1"/>
    </source>
</evidence>